<keyword evidence="3" id="KW-1185">Reference proteome</keyword>
<evidence type="ECO:0000313" key="2">
    <source>
        <dbReference type="EMBL" id="EFJ28354.1"/>
    </source>
</evidence>
<dbReference type="KEGG" id="smo:SELMODRAFT_411059"/>
<dbReference type="InParanoid" id="D8RGG5"/>
<dbReference type="PANTHER" id="PTHR31672">
    <property type="entry name" value="BNACNNG10540D PROTEIN"/>
    <property type="match status" value="1"/>
</dbReference>
<dbReference type="AlphaFoldDB" id="D8RGG5"/>
<dbReference type="InterPro" id="IPR050796">
    <property type="entry name" value="SCF_F-box_component"/>
</dbReference>
<dbReference type="GO" id="GO:0031146">
    <property type="term" value="P:SCF-dependent proteasomal ubiquitin-dependent protein catabolic process"/>
    <property type="evidence" value="ECO:0000318"/>
    <property type="project" value="GO_Central"/>
</dbReference>
<dbReference type="EMBL" id="GL377579">
    <property type="protein sequence ID" value="EFJ28354.1"/>
    <property type="molecule type" value="Genomic_DNA"/>
</dbReference>
<dbReference type="PANTHER" id="PTHR31672:SF13">
    <property type="entry name" value="F-BOX PROTEIN CPR30-LIKE"/>
    <property type="match status" value="1"/>
</dbReference>
<protein>
    <recommendedName>
        <fullName evidence="1">F-box associated beta-propeller type 1 domain-containing protein</fullName>
    </recommendedName>
</protein>
<dbReference type="Gramene" id="EFJ28354">
    <property type="protein sequence ID" value="EFJ28354"/>
    <property type="gene ID" value="SELMODRAFT_411059"/>
</dbReference>
<organism evidence="3">
    <name type="scientific">Selaginella moellendorffii</name>
    <name type="common">Spikemoss</name>
    <dbReference type="NCBI Taxonomy" id="88036"/>
    <lineage>
        <taxon>Eukaryota</taxon>
        <taxon>Viridiplantae</taxon>
        <taxon>Streptophyta</taxon>
        <taxon>Embryophyta</taxon>
        <taxon>Tracheophyta</taxon>
        <taxon>Lycopodiopsida</taxon>
        <taxon>Selaginellales</taxon>
        <taxon>Selaginellaceae</taxon>
        <taxon>Selaginella</taxon>
    </lineage>
</organism>
<evidence type="ECO:0000313" key="3">
    <source>
        <dbReference type="Proteomes" id="UP000001514"/>
    </source>
</evidence>
<dbReference type="Proteomes" id="UP000001514">
    <property type="component" value="Unassembled WGS sequence"/>
</dbReference>
<proteinExistence type="predicted"/>
<dbReference type="HOGENOM" id="CLU_1059246_0_0_1"/>
<evidence type="ECO:0000259" key="1">
    <source>
        <dbReference type="Pfam" id="PF07734"/>
    </source>
</evidence>
<dbReference type="Pfam" id="PF07734">
    <property type="entry name" value="FBA_1"/>
    <property type="match status" value="1"/>
</dbReference>
<name>D8RGG5_SELML</name>
<accession>D8RGG5</accession>
<sequence>MRTVIEEVLTAAVLYSRMRGVCKQWKNLIETPGFAALHYTRHLPHVLGLEFHLYRCNPFAGQEARAWVAMEQNMDHVLNSSGGLLLGMKAEDFMVWNPLTGASKILPPLRLESKPCSKETAMRMDSSGKYYWICILVPEKQSIYAYDSGTVEQEFLAIYNCQTKTWRTNNIRKDGDGWFENVLGFVNIFNNCRKLIGAGECMRVAWKDLIPHVLGVDFHDRMQSFHRTRIGLPWSGILPKILPSLCLKSEPCYKVSGKGGSVY</sequence>
<gene>
    <name evidence="2" type="ORF">SELMODRAFT_411059</name>
</gene>
<reference evidence="2 3" key="1">
    <citation type="journal article" date="2011" name="Science">
        <title>The Selaginella genome identifies genetic changes associated with the evolution of vascular plants.</title>
        <authorList>
            <person name="Banks J.A."/>
            <person name="Nishiyama T."/>
            <person name="Hasebe M."/>
            <person name="Bowman J.L."/>
            <person name="Gribskov M."/>
            <person name="dePamphilis C."/>
            <person name="Albert V.A."/>
            <person name="Aono N."/>
            <person name="Aoyama T."/>
            <person name="Ambrose B.A."/>
            <person name="Ashton N.W."/>
            <person name="Axtell M.J."/>
            <person name="Barker E."/>
            <person name="Barker M.S."/>
            <person name="Bennetzen J.L."/>
            <person name="Bonawitz N.D."/>
            <person name="Chapple C."/>
            <person name="Cheng C."/>
            <person name="Correa L.G."/>
            <person name="Dacre M."/>
            <person name="DeBarry J."/>
            <person name="Dreyer I."/>
            <person name="Elias M."/>
            <person name="Engstrom E.M."/>
            <person name="Estelle M."/>
            <person name="Feng L."/>
            <person name="Finet C."/>
            <person name="Floyd S.K."/>
            <person name="Frommer W.B."/>
            <person name="Fujita T."/>
            <person name="Gramzow L."/>
            <person name="Gutensohn M."/>
            <person name="Harholt J."/>
            <person name="Hattori M."/>
            <person name="Heyl A."/>
            <person name="Hirai T."/>
            <person name="Hiwatashi Y."/>
            <person name="Ishikawa M."/>
            <person name="Iwata M."/>
            <person name="Karol K.G."/>
            <person name="Koehler B."/>
            <person name="Kolukisaoglu U."/>
            <person name="Kubo M."/>
            <person name="Kurata T."/>
            <person name="Lalonde S."/>
            <person name="Li K."/>
            <person name="Li Y."/>
            <person name="Litt A."/>
            <person name="Lyons E."/>
            <person name="Manning G."/>
            <person name="Maruyama T."/>
            <person name="Michael T.P."/>
            <person name="Mikami K."/>
            <person name="Miyazaki S."/>
            <person name="Morinaga S."/>
            <person name="Murata T."/>
            <person name="Mueller-Roeber B."/>
            <person name="Nelson D.R."/>
            <person name="Obara M."/>
            <person name="Oguri Y."/>
            <person name="Olmstead R.G."/>
            <person name="Onodera N."/>
            <person name="Petersen B.L."/>
            <person name="Pils B."/>
            <person name="Prigge M."/>
            <person name="Rensing S.A."/>
            <person name="Riano-Pachon D.M."/>
            <person name="Roberts A.W."/>
            <person name="Sato Y."/>
            <person name="Scheller H.V."/>
            <person name="Schulz B."/>
            <person name="Schulz C."/>
            <person name="Shakirov E.V."/>
            <person name="Shibagaki N."/>
            <person name="Shinohara N."/>
            <person name="Shippen D.E."/>
            <person name="Soerensen I."/>
            <person name="Sotooka R."/>
            <person name="Sugimoto N."/>
            <person name="Sugita M."/>
            <person name="Sumikawa N."/>
            <person name="Tanurdzic M."/>
            <person name="Theissen G."/>
            <person name="Ulvskov P."/>
            <person name="Wakazuki S."/>
            <person name="Weng J.K."/>
            <person name="Willats W.W."/>
            <person name="Wipf D."/>
            <person name="Wolf P.G."/>
            <person name="Yang L."/>
            <person name="Zimmer A.D."/>
            <person name="Zhu Q."/>
            <person name="Mitros T."/>
            <person name="Hellsten U."/>
            <person name="Loque D."/>
            <person name="Otillar R."/>
            <person name="Salamov A."/>
            <person name="Schmutz J."/>
            <person name="Shapiro H."/>
            <person name="Lindquist E."/>
            <person name="Lucas S."/>
            <person name="Rokhsar D."/>
            <person name="Grigoriev I.V."/>
        </authorList>
    </citation>
    <scope>NUCLEOTIDE SEQUENCE [LARGE SCALE GENOMIC DNA]</scope>
</reference>
<dbReference type="GO" id="GO:0004842">
    <property type="term" value="F:ubiquitin-protein transferase activity"/>
    <property type="evidence" value="ECO:0000318"/>
    <property type="project" value="GO_Central"/>
</dbReference>
<dbReference type="InterPro" id="IPR006527">
    <property type="entry name" value="F-box-assoc_dom_typ1"/>
</dbReference>
<feature type="domain" description="F-box associated beta-propeller type 1" evidence="1">
    <location>
        <begin position="71"/>
        <end position="173"/>
    </location>
</feature>